<sequence>MPFLSTTNKFLTSFQSVSHLTSRSPRSPYLLQSKFSPPLSFPRIFFINTQQSREQFYTPSRMQMKSKYAYCDRMCNKMISR</sequence>
<proteinExistence type="predicted"/>
<name>A0AAW2GR32_9HYME</name>
<dbReference type="EMBL" id="JADYXP020000002">
    <property type="protein sequence ID" value="KAL0129742.1"/>
    <property type="molecule type" value="Genomic_DNA"/>
</dbReference>
<reference evidence="1 2" key="1">
    <citation type="submission" date="2023-03" db="EMBL/GenBank/DDBJ databases">
        <title>High recombination rates correlate with genetic variation in Cardiocondyla obscurior ants.</title>
        <authorList>
            <person name="Errbii M."/>
        </authorList>
    </citation>
    <scope>NUCLEOTIDE SEQUENCE [LARGE SCALE GENOMIC DNA]</scope>
    <source>
        <strain evidence="1">Alpha-2009</strain>
        <tissue evidence="1">Whole body</tissue>
    </source>
</reference>
<dbReference type="AlphaFoldDB" id="A0AAW2GR32"/>
<gene>
    <name evidence="1" type="ORF">PUN28_001772</name>
</gene>
<accession>A0AAW2GR32</accession>
<comment type="caution">
    <text evidence="1">The sequence shown here is derived from an EMBL/GenBank/DDBJ whole genome shotgun (WGS) entry which is preliminary data.</text>
</comment>
<dbReference type="Proteomes" id="UP001430953">
    <property type="component" value="Unassembled WGS sequence"/>
</dbReference>
<keyword evidence="2" id="KW-1185">Reference proteome</keyword>
<evidence type="ECO:0000313" key="2">
    <source>
        <dbReference type="Proteomes" id="UP001430953"/>
    </source>
</evidence>
<evidence type="ECO:0000313" key="1">
    <source>
        <dbReference type="EMBL" id="KAL0129742.1"/>
    </source>
</evidence>
<protein>
    <submittedName>
        <fullName evidence="1">Uncharacterized protein</fullName>
    </submittedName>
</protein>
<organism evidence="1 2">
    <name type="scientific">Cardiocondyla obscurior</name>
    <dbReference type="NCBI Taxonomy" id="286306"/>
    <lineage>
        <taxon>Eukaryota</taxon>
        <taxon>Metazoa</taxon>
        <taxon>Ecdysozoa</taxon>
        <taxon>Arthropoda</taxon>
        <taxon>Hexapoda</taxon>
        <taxon>Insecta</taxon>
        <taxon>Pterygota</taxon>
        <taxon>Neoptera</taxon>
        <taxon>Endopterygota</taxon>
        <taxon>Hymenoptera</taxon>
        <taxon>Apocrita</taxon>
        <taxon>Aculeata</taxon>
        <taxon>Formicoidea</taxon>
        <taxon>Formicidae</taxon>
        <taxon>Myrmicinae</taxon>
        <taxon>Cardiocondyla</taxon>
    </lineage>
</organism>